<dbReference type="Proteomes" id="UP000185678">
    <property type="component" value="Unassembled WGS sequence"/>
</dbReference>
<gene>
    <name evidence="10" type="ORF">SAMN05421779_103196</name>
</gene>
<comment type="subcellular location">
    <subcellularLocation>
        <location evidence="1">Cell membrane</location>
        <topology evidence="1">Multi-pass membrane protein</topology>
    </subcellularLocation>
</comment>
<organism evidence="10 11">
    <name type="scientific">Insolitispirillum peregrinum</name>
    <dbReference type="NCBI Taxonomy" id="80876"/>
    <lineage>
        <taxon>Bacteria</taxon>
        <taxon>Pseudomonadati</taxon>
        <taxon>Pseudomonadota</taxon>
        <taxon>Alphaproteobacteria</taxon>
        <taxon>Rhodospirillales</taxon>
        <taxon>Novispirillaceae</taxon>
        <taxon>Insolitispirillum</taxon>
    </lineage>
</organism>
<dbReference type="PANTHER" id="PTHR30294:SF44">
    <property type="entry name" value="MULTIDRUG ABC TRANSPORTER PERMEASE YBHR-RELATED"/>
    <property type="match status" value="1"/>
</dbReference>
<feature type="transmembrane region" description="Helical" evidence="8">
    <location>
        <begin position="290"/>
        <end position="310"/>
    </location>
</feature>
<dbReference type="AlphaFoldDB" id="A0A1N7L9U4"/>
<dbReference type="Pfam" id="PF12698">
    <property type="entry name" value="ABC2_membrane_3"/>
    <property type="match status" value="1"/>
</dbReference>
<feature type="transmembrane region" description="Helical" evidence="8">
    <location>
        <begin position="256"/>
        <end position="278"/>
    </location>
</feature>
<accession>A0A1N7L9U4</accession>
<evidence type="ECO:0000313" key="11">
    <source>
        <dbReference type="Proteomes" id="UP000185678"/>
    </source>
</evidence>
<dbReference type="STRING" id="80876.SAMN05421779_103196"/>
<dbReference type="InterPro" id="IPR051449">
    <property type="entry name" value="ABC-2_transporter_component"/>
</dbReference>
<reference evidence="10 11" key="1">
    <citation type="submission" date="2017-01" db="EMBL/GenBank/DDBJ databases">
        <authorList>
            <person name="Mah S.A."/>
            <person name="Swanson W.J."/>
            <person name="Moy G.W."/>
            <person name="Vacquier V.D."/>
        </authorList>
    </citation>
    <scope>NUCLEOTIDE SEQUENCE [LARGE SCALE GENOMIC DNA]</scope>
    <source>
        <strain evidence="10 11">DSM 11589</strain>
    </source>
</reference>
<keyword evidence="6 8" id="KW-1133">Transmembrane helix</keyword>
<dbReference type="Gene3D" id="3.40.1710.10">
    <property type="entry name" value="abc type-2 transporter like domain"/>
    <property type="match status" value="1"/>
</dbReference>
<dbReference type="RefSeq" id="WP_076399829.1">
    <property type="nucleotide sequence ID" value="NZ_FTOA01000003.1"/>
</dbReference>
<evidence type="ECO:0000256" key="2">
    <source>
        <dbReference type="ARBA" id="ARBA00007783"/>
    </source>
</evidence>
<keyword evidence="7 8" id="KW-0472">Membrane</keyword>
<dbReference type="OrthoDB" id="9784671at2"/>
<feature type="domain" description="ABC transmembrane type-2" evidence="9">
    <location>
        <begin position="136"/>
        <end position="371"/>
    </location>
</feature>
<dbReference type="PANTHER" id="PTHR30294">
    <property type="entry name" value="MEMBRANE COMPONENT OF ABC TRANSPORTER YHHJ-RELATED"/>
    <property type="match status" value="1"/>
</dbReference>
<keyword evidence="5 8" id="KW-0812">Transmembrane</keyword>
<keyword evidence="3" id="KW-0813">Transport</keyword>
<dbReference type="GO" id="GO:0140359">
    <property type="term" value="F:ABC-type transporter activity"/>
    <property type="evidence" value="ECO:0007669"/>
    <property type="project" value="InterPro"/>
</dbReference>
<protein>
    <submittedName>
        <fullName evidence="10">ABC-2 type transport system permease protein</fullName>
    </submittedName>
</protein>
<evidence type="ECO:0000256" key="5">
    <source>
        <dbReference type="ARBA" id="ARBA00022692"/>
    </source>
</evidence>
<feature type="transmembrane region" description="Helical" evidence="8">
    <location>
        <begin position="228"/>
        <end position="250"/>
    </location>
</feature>
<sequence>MIDALFRILALIRKELLAILKDPRSRVSVLIPPIMQCLLFGYAASYDLTNVPYALLDHDRSASSRAYVAALDGSGAFQRVATLDSASAISGQITERHAVLAVVIPPDFERLLMAGTAAPVQVIADGRNTNTAGTAQGYVSSITEAFISHWRSEHGQQASAGVTVNTRAWYNPNFETRWNMIPSLIGTITMMMTMILTAMSVAREREAGTFEQLLVTPFRPSEIMIGKAIPSMIIGTIQATSILLVAQLWFRIPFAGSYAVLYLSLFEFLAASVGIGLFLSSIARTMQQAIIGTVVIMMPFMLLSGLTTPISNMPVALQYLTCLNPLRYAISMTRQIYLENAGISQLLPEMLALLAIAAVTLPVAAWMFRNRLG</sequence>
<dbReference type="InterPro" id="IPR047817">
    <property type="entry name" value="ABC2_TM_bact-type"/>
</dbReference>
<dbReference type="InterPro" id="IPR013525">
    <property type="entry name" value="ABC2_TM"/>
</dbReference>
<evidence type="ECO:0000256" key="6">
    <source>
        <dbReference type="ARBA" id="ARBA00022989"/>
    </source>
</evidence>
<evidence type="ECO:0000259" key="9">
    <source>
        <dbReference type="PROSITE" id="PS51012"/>
    </source>
</evidence>
<evidence type="ECO:0000256" key="3">
    <source>
        <dbReference type="ARBA" id="ARBA00022448"/>
    </source>
</evidence>
<proteinExistence type="inferred from homology"/>
<evidence type="ECO:0000313" key="10">
    <source>
        <dbReference type="EMBL" id="SIS70622.1"/>
    </source>
</evidence>
<dbReference type="EMBL" id="FTOA01000003">
    <property type="protein sequence ID" value="SIS70622.1"/>
    <property type="molecule type" value="Genomic_DNA"/>
</dbReference>
<feature type="transmembrane region" description="Helical" evidence="8">
    <location>
        <begin position="180"/>
        <end position="202"/>
    </location>
</feature>
<name>A0A1N7L9U4_9PROT</name>
<keyword evidence="4" id="KW-1003">Cell membrane</keyword>
<dbReference type="GO" id="GO:0005886">
    <property type="term" value="C:plasma membrane"/>
    <property type="evidence" value="ECO:0007669"/>
    <property type="project" value="UniProtKB-SubCell"/>
</dbReference>
<evidence type="ECO:0000256" key="4">
    <source>
        <dbReference type="ARBA" id="ARBA00022475"/>
    </source>
</evidence>
<dbReference type="PROSITE" id="PS51012">
    <property type="entry name" value="ABC_TM2"/>
    <property type="match status" value="1"/>
</dbReference>
<keyword evidence="11" id="KW-1185">Reference proteome</keyword>
<evidence type="ECO:0000256" key="8">
    <source>
        <dbReference type="SAM" id="Phobius"/>
    </source>
</evidence>
<comment type="similarity">
    <text evidence="2">Belongs to the ABC-2 integral membrane protein family.</text>
</comment>
<evidence type="ECO:0000256" key="7">
    <source>
        <dbReference type="ARBA" id="ARBA00023136"/>
    </source>
</evidence>
<feature type="transmembrane region" description="Helical" evidence="8">
    <location>
        <begin position="350"/>
        <end position="368"/>
    </location>
</feature>
<evidence type="ECO:0000256" key="1">
    <source>
        <dbReference type="ARBA" id="ARBA00004651"/>
    </source>
</evidence>